<sequence>MKKDTLQTIAERTGFSKSTVSRVVSGQGRRYRISEAAISKIQDEIRACGYTPDLIAQGLRTRRTNTVGLTIPSIDNPFFASLSGNIITRLKRCGYNILLSDSMETEENERAAINSFVSRKVDGIIAVPVSKSPSFIEGVSASIPVVLIDRYYENTFLPYVCTDNYAGARRATEYLLSKGYRNIMAIQGVRSSMPNKERVKGFLDAVRLGGTPDAEGFVTGDSFSVENGAREIEAVLSAGRKIDAVFAFSTTILLGVIRSLREHGLRIPDDVAVVSFDDNVFLDYMDPPISRVAQNTDRMGEATVDILMKLMSSSGSGGESGMEDGQMLIMPELIIRGSC</sequence>
<evidence type="ECO:0000259" key="4">
    <source>
        <dbReference type="PROSITE" id="PS50932"/>
    </source>
</evidence>
<dbReference type="Pfam" id="PF00356">
    <property type="entry name" value="LacI"/>
    <property type="match status" value="1"/>
</dbReference>
<dbReference type="SUPFAM" id="SSF53822">
    <property type="entry name" value="Periplasmic binding protein-like I"/>
    <property type="match status" value="1"/>
</dbReference>
<dbReference type="SMART" id="SM00354">
    <property type="entry name" value="HTH_LACI"/>
    <property type="match status" value="1"/>
</dbReference>
<organism evidence="5 6">
    <name type="scientific">Candidatus Cryptobacteroides avicola</name>
    <dbReference type="NCBI Taxonomy" id="2840757"/>
    <lineage>
        <taxon>Bacteria</taxon>
        <taxon>Pseudomonadati</taxon>
        <taxon>Bacteroidota</taxon>
        <taxon>Bacteroidia</taxon>
        <taxon>Bacteroidales</taxon>
        <taxon>Candidatus Cryptobacteroides</taxon>
    </lineage>
</organism>
<dbReference type="InterPro" id="IPR010982">
    <property type="entry name" value="Lambda_DNA-bd_dom_sf"/>
</dbReference>
<dbReference type="PANTHER" id="PTHR30146:SF109">
    <property type="entry name" value="HTH-TYPE TRANSCRIPTIONAL REGULATOR GALS"/>
    <property type="match status" value="1"/>
</dbReference>
<accession>A0A940IHP7</accession>
<dbReference type="AlphaFoldDB" id="A0A940IHP7"/>
<reference evidence="5" key="2">
    <citation type="journal article" date="2021" name="PeerJ">
        <title>Extensive microbial diversity within the chicken gut microbiome revealed by metagenomics and culture.</title>
        <authorList>
            <person name="Gilroy R."/>
            <person name="Ravi A."/>
            <person name="Getino M."/>
            <person name="Pursley I."/>
            <person name="Horton D.L."/>
            <person name="Alikhan N.F."/>
            <person name="Baker D."/>
            <person name="Gharbi K."/>
            <person name="Hall N."/>
            <person name="Watson M."/>
            <person name="Adriaenssens E.M."/>
            <person name="Foster-Nyarko E."/>
            <person name="Jarju S."/>
            <person name="Secka A."/>
            <person name="Antonio M."/>
            <person name="Oren A."/>
            <person name="Chaudhuri R.R."/>
            <person name="La Ragione R."/>
            <person name="Hildebrand F."/>
            <person name="Pallen M.J."/>
        </authorList>
    </citation>
    <scope>NUCLEOTIDE SEQUENCE</scope>
    <source>
        <strain evidence="5">G3-8215</strain>
    </source>
</reference>
<dbReference type="Proteomes" id="UP000725002">
    <property type="component" value="Unassembled WGS sequence"/>
</dbReference>
<feature type="domain" description="HTH lacI-type" evidence="4">
    <location>
        <begin position="5"/>
        <end position="61"/>
    </location>
</feature>
<proteinExistence type="predicted"/>
<dbReference type="EMBL" id="JADILV010000014">
    <property type="protein sequence ID" value="MBO8482935.1"/>
    <property type="molecule type" value="Genomic_DNA"/>
</dbReference>
<evidence type="ECO:0000256" key="2">
    <source>
        <dbReference type="ARBA" id="ARBA00023125"/>
    </source>
</evidence>
<keyword evidence="1" id="KW-0805">Transcription regulation</keyword>
<dbReference type="InterPro" id="IPR028082">
    <property type="entry name" value="Peripla_BP_I"/>
</dbReference>
<dbReference type="CDD" id="cd01392">
    <property type="entry name" value="HTH_LacI"/>
    <property type="match status" value="1"/>
</dbReference>
<name>A0A940IHP7_9BACT</name>
<evidence type="ECO:0000256" key="1">
    <source>
        <dbReference type="ARBA" id="ARBA00023015"/>
    </source>
</evidence>
<dbReference type="InterPro" id="IPR046335">
    <property type="entry name" value="LacI/GalR-like_sensor"/>
</dbReference>
<dbReference type="CDD" id="cd06267">
    <property type="entry name" value="PBP1_LacI_sugar_binding-like"/>
    <property type="match status" value="1"/>
</dbReference>
<dbReference type="PROSITE" id="PS50932">
    <property type="entry name" value="HTH_LACI_2"/>
    <property type="match status" value="1"/>
</dbReference>
<dbReference type="GO" id="GO:0003700">
    <property type="term" value="F:DNA-binding transcription factor activity"/>
    <property type="evidence" value="ECO:0007669"/>
    <property type="project" value="TreeGrafter"/>
</dbReference>
<keyword evidence="2 5" id="KW-0238">DNA-binding</keyword>
<comment type="caution">
    <text evidence="5">The sequence shown here is derived from an EMBL/GenBank/DDBJ whole genome shotgun (WGS) entry which is preliminary data.</text>
</comment>
<dbReference type="Gene3D" id="1.10.260.40">
    <property type="entry name" value="lambda repressor-like DNA-binding domains"/>
    <property type="match status" value="1"/>
</dbReference>
<dbReference type="Gene3D" id="3.40.50.2300">
    <property type="match status" value="2"/>
</dbReference>
<evidence type="ECO:0000313" key="6">
    <source>
        <dbReference type="Proteomes" id="UP000725002"/>
    </source>
</evidence>
<dbReference type="SUPFAM" id="SSF47413">
    <property type="entry name" value="lambda repressor-like DNA-binding domains"/>
    <property type="match status" value="1"/>
</dbReference>
<gene>
    <name evidence="5" type="ORF">IAB75_02290</name>
</gene>
<evidence type="ECO:0000313" key="5">
    <source>
        <dbReference type="EMBL" id="MBO8482935.1"/>
    </source>
</evidence>
<keyword evidence="3" id="KW-0804">Transcription</keyword>
<dbReference type="GO" id="GO:0000976">
    <property type="term" value="F:transcription cis-regulatory region binding"/>
    <property type="evidence" value="ECO:0007669"/>
    <property type="project" value="TreeGrafter"/>
</dbReference>
<dbReference type="InterPro" id="IPR000843">
    <property type="entry name" value="HTH_LacI"/>
</dbReference>
<dbReference type="PANTHER" id="PTHR30146">
    <property type="entry name" value="LACI-RELATED TRANSCRIPTIONAL REPRESSOR"/>
    <property type="match status" value="1"/>
</dbReference>
<dbReference type="Pfam" id="PF13377">
    <property type="entry name" value="Peripla_BP_3"/>
    <property type="match status" value="1"/>
</dbReference>
<protein>
    <submittedName>
        <fullName evidence="5">LacI family DNA-binding transcriptional regulator</fullName>
    </submittedName>
</protein>
<reference evidence="5" key="1">
    <citation type="submission" date="2020-10" db="EMBL/GenBank/DDBJ databases">
        <authorList>
            <person name="Gilroy R."/>
        </authorList>
    </citation>
    <scope>NUCLEOTIDE SEQUENCE</scope>
    <source>
        <strain evidence="5">G3-8215</strain>
    </source>
</reference>
<evidence type="ECO:0000256" key="3">
    <source>
        <dbReference type="ARBA" id="ARBA00023163"/>
    </source>
</evidence>